<feature type="region of interest" description="Disordered" evidence="1">
    <location>
        <begin position="139"/>
        <end position="166"/>
    </location>
</feature>
<proteinExistence type="predicted"/>
<dbReference type="RefSeq" id="WP_406790755.1">
    <property type="nucleotide sequence ID" value="NZ_JBJHZX010000003.1"/>
</dbReference>
<reference evidence="2 3" key="1">
    <citation type="submission" date="2024-11" db="EMBL/GenBank/DDBJ databases">
        <authorList>
            <person name="Heng Y.C."/>
            <person name="Lim A.C.H."/>
            <person name="Lee J.K.Y."/>
            <person name="Kittelmann S."/>
        </authorList>
    </citation>
    <scope>NUCLEOTIDE SEQUENCE [LARGE SCALE GENOMIC DNA]</scope>
    <source>
        <strain evidence="2 3">WILCCON 0269</strain>
    </source>
</reference>
<keyword evidence="3" id="KW-1185">Reference proteome</keyword>
<organism evidence="2 3">
    <name type="scientific">Candidatus Clostridium eludens</name>
    <dbReference type="NCBI Taxonomy" id="3381663"/>
    <lineage>
        <taxon>Bacteria</taxon>
        <taxon>Bacillati</taxon>
        <taxon>Bacillota</taxon>
        <taxon>Clostridia</taxon>
        <taxon>Eubacteriales</taxon>
        <taxon>Clostridiaceae</taxon>
        <taxon>Clostridium</taxon>
    </lineage>
</organism>
<gene>
    <name evidence="2" type="ORF">ACJDU8_03465</name>
</gene>
<feature type="compositionally biased region" description="Basic and acidic residues" evidence="1">
    <location>
        <begin position="139"/>
        <end position="149"/>
    </location>
</feature>
<evidence type="ECO:0000313" key="3">
    <source>
        <dbReference type="Proteomes" id="UP001623660"/>
    </source>
</evidence>
<evidence type="ECO:0000256" key="1">
    <source>
        <dbReference type="SAM" id="MobiDB-lite"/>
    </source>
</evidence>
<comment type="caution">
    <text evidence="2">The sequence shown here is derived from an EMBL/GenBank/DDBJ whole genome shotgun (WGS) entry which is preliminary data.</text>
</comment>
<protein>
    <submittedName>
        <fullName evidence="2">Uncharacterized protein</fullName>
    </submittedName>
</protein>
<name>A0ABW8SHD0_9CLOT</name>
<dbReference type="EMBL" id="JBJHZX010000003">
    <property type="protein sequence ID" value="MFL0194633.1"/>
    <property type="molecule type" value="Genomic_DNA"/>
</dbReference>
<feature type="compositionally biased region" description="Basic residues" evidence="1">
    <location>
        <begin position="150"/>
        <end position="160"/>
    </location>
</feature>
<sequence>MLLSEQLKERLRNEFMPLKNLKIFSNAFPVNIKIAFLKSLPKGIMGACGLILDFFEGRVNTDINEKNYMIVYASQKEIAKEFRFSREYISYCINRMSESPLCPFVKVRQGLNKANYYIMQKKKELVDLLKQIYQAQQEEAKTRNTEKQNKQKKAYRKYNKGKTSTFNNFKPREYDFEKLERQLLGWEDLE</sequence>
<dbReference type="Proteomes" id="UP001623660">
    <property type="component" value="Unassembled WGS sequence"/>
</dbReference>
<evidence type="ECO:0000313" key="2">
    <source>
        <dbReference type="EMBL" id="MFL0194633.1"/>
    </source>
</evidence>
<accession>A0ABW8SHD0</accession>